<evidence type="ECO:0000313" key="3">
    <source>
        <dbReference type="Proteomes" id="UP001189429"/>
    </source>
</evidence>
<keyword evidence="1" id="KW-0472">Membrane</keyword>
<dbReference type="EMBL" id="CAUYUJ010002485">
    <property type="protein sequence ID" value="CAK0800987.1"/>
    <property type="molecule type" value="Genomic_DNA"/>
</dbReference>
<protein>
    <submittedName>
        <fullName evidence="2">Uncharacterized protein</fullName>
    </submittedName>
</protein>
<keyword evidence="3" id="KW-1185">Reference proteome</keyword>
<feature type="transmembrane region" description="Helical" evidence="1">
    <location>
        <begin position="117"/>
        <end position="138"/>
    </location>
</feature>
<keyword evidence="1" id="KW-1133">Transmembrane helix</keyword>
<feature type="transmembrane region" description="Helical" evidence="1">
    <location>
        <begin position="174"/>
        <end position="192"/>
    </location>
</feature>
<proteinExistence type="predicted"/>
<sequence length="221" mass="24601">MVSASRLVWMAGQLSAGRQCRVLLNSHADRLVVHMVLLLAYVDRMLNTIALAVVNMMHNSLHSACVVDHGHGSSTGEAHITFNMKRHLVIWNLAERVFMVGCPLEHVLAMRNITVKIALAVLAVIAVAFSESLAVFLMKVLMQISMVVKMVVPCLLLKLRDVVTFWVMQEVLKIAPLFLTFCLLNVALIHGIPVRATDGMRPCLRAKTLGDMRWPVQRPTC</sequence>
<name>A0ABN9Q5H2_9DINO</name>
<keyword evidence="1" id="KW-0812">Transmembrane</keyword>
<gene>
    <name evidence="2" type="ORF">PCOR1329_LOCUS9000</name>
</gene>
<evidence type="ECO:0000256" key="1">
    <source>
        <dbReference type="SAM" id="Phobius"/>
    </source>
</evidence>
<reference evidence="2" key="1">
    <citation type="submission" date="2023-10" db="EMBL/GenBank/DDBJ databases">
        <authorList>
            <person name="Chen Y."/>
            <person name="Shah S."/>
            <person name="Dougan E. K."/>
            <person name="Thang M."/>
            <person name="Chan C."/>
        </authorList>
    </citation>
    <scope>NUCLEOTIDE SEQUENCE [LARGE SCALE GENOMIC DNA]</scope>
</reference>
<dbReference type="Proteomes" id="UP001189429">
    <property type="component" value="Unassembled WGS sequence"/>
</dbReference>
<evidence type="ECO:0000313" key="2">
    <source>
        <dbReference type="EMBL" id="CAK0800987.1"/>
    </source>
</evidence>
<comment type="caution">
    <text evidence="2">The sequence shown here is derived from an EMBL/GenBank/DDBJ whole genome shotgun (WGS) entry which is preliminary data.</text>
</comment>
<accession>A0ABN9Q5H2</accession>
<organism evidence="2 3">
    <name type="scientific">Prorocentrum cordatum</name>
    <dbReference type="NCBI Taxonomy" id="2364126"/>
    <lineage>
        <taxon>Eukaryota</taxon>
        <taxon>Sar</taxon>
        <taxon>Alveolata</taxon>
        <taxon>Dinophyceae</taxon>
        <taxon>Prorocentrales</taxon>
        <taxon>Prorocentraceae</taxon>
        <taxon>Prorocentrum</taxon>
    </lineage>
</organism>